<feature type="coiled-coil region" evidence="5">
    <location>
        <begin position="265"/>
        <end position="299"/>
    </location>
</feature>
<dbReference type="PROSITE" id="PS50089">
    <property type="entry name" value="ZF_RING_2"/>
    <property type="match status" value="1"/>
</dbReference>
<dbReference type="SMART" id="SM00589">
    <property type="entry name" value="PRY"/>
    <property type="match status" value="1"/>
</dbReference>
<evidence type="ECO:0000259" key="7">
    <source>
        <dbReference type="PROSITE" id="PS50119"/>
    </source>
</evidence>
<dbReference type="Pfam" id="PF25600">
    <property type="entry name" value="TRIM_CC"/>
    <property type="match status" value="1"/>
</dbReference>
<dbReference type="InterPro" id="IPR013083">
    <property type="entry name" value="Znf_RING/FYVE/PHD"/>
</dbReference>
<dbReference type="GO" id="GO:0008270">
    <property type="term" value="F:zinc ion binding"/>
    <property type="evidence" value="ECO:0007669"/>
    <property type="project" value="UniProtKB-KW"/>
</dbReference>
<dbReference type="InterPro" id="IPR013320">
    <property type="entry name" value="ConA-like_dom_sf"/>
</dbReference>
<feature type="domain" description="RING-type" evidence="6">
    <location>
        <begin position="14"/>
        <end position="57"/>
    </location>
</feature>
<reference evidence="9" key="1">
    <citation type="submission" date="2025-08" db="UniProtKB">
        <authorList>
            <consortium name="Ensembl"/>
        </authorList>
    </citation>
    <scope>IDENTIFICATION</scope>
</reference>
<keyword evidence="3" id="KW-0862">Zinc</keyword>
<dbReference type="InterPro" id="IPR001841">
    <property type="entry name" value="Znf_RING"/>
</dbReference>
<dbReference type="InterPro" id="IPR006574">
    <property type="entry name" value="PRY"/>
</dbReference>
<dbReference type="GeneID" id="107104696"/>
<dbReference type="AlphaFoldDB" id="A0A3Q2CPT9"/>
<dbReference type="CDD" id="cd16040">
    <property type="entry name" value="SPRY_PRY_SNTX"/>
    <property type="match status" value="1"/>
</dbReference>
<protein>
    <submittedName>
        <fullName evidence="9">Tripartite motif-containing protein 16-like</fullName>
    </submittedName>
</protein>
<feature type="domain" description="B30.2/SPRY" evidence="8">
    <location>
        <begin position="486"/>
        <end position="676"/>
    </location>
</feature>
<keyword evidence="2 4" id="KW-0863">Zinc-finger</keyword>
<dbReference type="SMART" id="SM00336">
    <property type="entry name" value="BBOX"/>
    <property type="match status" value="2"/>
</dbReference>
<dbReference type="Proteomes" id="UP000265020">
    <property type="component" value="Unassembled WGS sequence"/>
</dbReference>
<accession>A0A3Q2CPT9</accession>
<dbReference type="Pfam" id="PF13765">
    <property type="entry name" value="PRY"/>
    <property type="match status" value="1"/>
</dbReference>
<evidence type="ECO:0000313" key="9">
    <source>
        <dbReference type="Ensembl" id="ENSCVAP00000007457.1"/>
    </source>
</evidence>
<dbReference type="PRINTS" id="PR01407">
    <property type="entry name" value="BUTYPHLNCDUF"/>
</dbReference>
<proteinExistence type="predicted"/>
<dbReference type="PANTHER" id="PTHR25465">
    <property type="entry name" value="B-BOX DOMAIN CONTAINING"/>
    <property type="match status" value="1"/>
</dbReference>
<dbReference type="GeneTree" id="ENSGT01150000286950"/>
<reference evidence="9" key="2">
    <citation type="submission" date="2025-09" db="UniProtKB">
        <authorList>
            <consortium name="Ensembl"/>
        </authorList>
    </citation>
    <scope>IDENTIFICATION</scope>
</reference>
<dbReference type="Gene3D" id="3.30.40.10">
    <property type="entry name" value="Zinc/RING finger domain, C3HC4 (zinc finger)"/>
    <property type="match status" value="1"/>
</dbReference>
<dbReference type="KEGG" id="cvg:107104696"/>
<dbReference type="Gene3D" id="2.60.120.920">
    <property type="match status" value="1"/>
</dbReference>
<evidence type="ECO:0000256" key="3">
    <source>
        <dbReference type="ARBA" id="ARBA00022833"/>
    </source>
</evidence>
<dbReference type="SUPFAM" id="SSF49899">
    <property type="entry name" value="Concanavalin A-like lectins/glucanases"/>
    <property type="match status" value="1"/>
</dbReference>
<dbReference type="PANTHER" id="PTHR25465:SF5">
    <property type="entry name" value="E3 UBIQUITIN_ISG15 LIGASE TRIM25-RELATED"/>
    <property type="match status" value="1"/>
</dbReference>
<evidence type="ECO:0000259" key="8">
    <source>
        <dbReference type="PROSITE" id="PS50188"/>
    </source>
</evidence>
<dbReference type="SUPFAM" id="SSF57845">
    <property type="entry name" value="B-box zinc-binding domain"/>
    <property type="match status" value="1"/>
</dbReference>
<dbReference type="Gene3D" id="4.10.830.40">
    <property type="match status" value="1"/>
</dbReference>
<dbReference type="GO" id="GO:0005737">
    <property type="term" value="C:cytoplasm"/>
    <property type="evidence" value="ECO:0007669"/>
    <property type="project" value="UniProtKB-ARBA"/>
</dbReference>
<evidence type="ECO:0000259" key="6">
    <source>
        <dbReference type="PROSITE" id="PS50089"/>
    </source>
</evidence>
<dbReference type="Ensembl" id="ENSCVAT00000003264.1">
    <property type="protein sequence ID" value="ENSCVAP00000007457.1"/>
    <property type="gene ID" value="ENSCVAG00000009133.1"/>
</dbReference>
<dbReference type="OMA" id="GHCFCMS"/>
<evidence type="ECO:0000256" key="2">
    <source>
        <dbReference type="ARBA" id="ARBA00022771"/>
    </source>
</evidence>
<dbReference type="CDD" id="cd19769">
    <property type="entry name" value="Bbox2_TRIM16-like"/>
    <property type="match status" value="1"/>
</dbReference>
<dbReference type="InterPro" id="IPR017907">
    <property type="entry name" value="Znf_RING_CS"/>
</dbReference>
<organism evidence="9 10">
    <name type="scientific">Cyprinodon variegatus</name>
    <name type="common">Sheepshead minnow</name>
    <dbReference type="NCBI Taxonomy" id="28743"/>
    <lineage>
        <taxon>Eukaryota</taxon>
        <taxon>Metazoa</taxon>
        <taxon>Chordata</taxon>
        <taxon>Craniata</taxon>
        <taxon>Vertebrata</taxon>
        <taxon>Euteleostomi</taxon>
        <taxon>Actinopterygii</taxon>
        <taxon>Neopterygii</taxon>
        <taxon>Teleostei</taxon>
        <taxon>Neoteleostei</taxon>
        <taxon>Acanthomorphata</taxon>
        <taxon>Ovalentaria</taxon>
        <taxon>Atherinomorphae</taxon>
        <taxon>Cyprinodontiformes</taxon>
        <taxon>Cyprinodontidae</taxon>
        <taxon>Cyprinodon</taxon>
    </lineage>
</organism>
<dbReference type="RefSeq" id="XP_015260236.1">
    <property type="nucleotide sequence ID" value="XM_015404750.1"/>
</dbReference>
<keyword evidence="10" id="KW-1185">Reference proteome</keyword>
<keyword evidence="5" id="KW-0175">Coiled coil</keyword>
<name>A0A3Q2CPT9_CYPVA</name>
<dbReference type="InterPro" id="IPR051051">
    <property type="entry name" value="E3_ubiq-ligase_TRIM/RNF"/>
</dbReference>
<evidence type="ECO:0000256" key="4">
    <source>
        <dbReference type="PROSITE-ProRule" id="PRU00024"/>
    </source>
</evidence>
<feature type="domain" description="B box-type" evidence="7">
    <location>
        <begin position="152"/>
        <end position="192"/>
    </location>
</feature>
<evidence type="ECO:0000256" key="5">
    <source>
        <dbReference type="SAM" id="Coils"/>
    </source>
</evidence>
<dbReference type="PROSITE" id="PS50188">
    <property type="entry name" value="B302_SPRY"/>
    <property type="match status" value="1"/>
</dbReference>
<dbReference type="PROSITE" id="PS50119">
    <property type="entry name" value="ZF_BBOX"/>
    <property type="match status" value="1"/>
</dbReference>
<dbReference type="InterPro" id="IPR000315">
    <property type="entry name" value="Znf_B-box"/>
</dbReference>
<dbReference type="PROSITE" id="PS00518">
    <property type="entry name" value="ZF_RING_1"/>
    <property type="match status" value="1"/>
</dbReference>
<dbReference type="SMART" id="SM00184">
    <property type="entry name" value="RING"/>
    <property type="match status" value="1"/>
</dbReference>
<sequence>MAQGIQLERDRFCCSLCLDLLNNPVSVPCGHSFCLTCINKRLDSEENSGIYSCPQCREIFMLRPTLVKNSMIELVVQELRKKDPPDVQPGPPDNDGDVEPGAVVCDFCSDRKVKAIKSCLQCMASYCATHLQPHNEVPPLRKHKLVEPTADLEESICPQHQEVMKMFCRTDQRCICYLCSKDDHKGHIKVSTAAERADRQKDLQTVRQKVQQMIREKRKDVEAFQQEEDSLSNAAGIALSSTDQVFTDFIRTTEKKLAHMKQKMLSRQNSEVGRFRNVRNKLEDEVKELNRKDVELDKLYHTEDHTHFLLKYPSLSRLSEPKGQPSIRLRRQRNFERVTATVSEAKKRLHKVLDEECEKIILAITGASFPTTPQTEPEETRFKSSQIKPEHGQTTAEFVQGRILQTLVSPNLNRADFSKPRFRDSRHSRQVSLDLYREEPTVRFAQNGDLGKETEEFLPINRKENPDLIKTNKLPERSPDVLLGRIKTPRKVLQTRAQFLQYACQITLNPDTANPNLMLDKENRKVTCIGEEQNYPNHPERFAYTWQVLSQQPLTNRCYLEVERNTRGVMVAICYKGISRAGTFSQCMFGENSQSWAIDCFKNSCEFRHNRIRMSIPGTWSSKLGVYVDHKAGVLSFYSVSKTMTLLHKVQTTFTEPLYVGLWLSDGATAEFCKLE</sequence>
<dbReference type="OrthoDB" id="6105938at2759"/>
<evidence type="ECO:0000256" key="1">
    <source>
        <dbReference type="ARBA" id="ARBA00022723"/>
    </source>
</evidence>
<dbReference type="InterPro" id="IPR058030">
    <property type="entry name" value="TRIM8/14/16/25/29/45/65_CC"/>
</dbReference>
<dbReference type="Pfam" id="PF00643">
    <property type="entry name" value="zf-B_box"/>
    <property type="match status" value="1"/>
</dbReference>
<dbReference type="InterPro" id="IPR001870">
    <property type="entry name" value="B30.2/SPRY"/>
</dbReference>
<dbReference type="SUPFAM" id="SSF57850">
    <property type="entry name" value="RING/U-box"/>
    <property type="match status" value="1"/>
</dbReference>
<dbReference type="Pfam" id="PF15227">
    <property type="entry name" value="zf-C3HC4_4"/>
    <property type="match status" value="1"/>
</dbReference>
<dbReference type="Gene3D" id="3.30.160.60">
    <property type="entry name" value="Classic Zinc Finger"/>
    <property type="match status" value="1"/>
</dbReference>
<feature type="coiled-coil region" evidence="5">
    <location>
        <begin position="207"/>
        <end position="234"/>
    </location>
</feature>
<dbReference type="InterPro" id="IPR003879">
    <property type="entry name" value="Butyrophylin_SPRY"/>
</dbReference>
<evidence type="ECO:0000313" key="10">
    <source>
        <dbReference type="Proteomes" id="UP000265020"/>
    </source>
</evidence>
<keyword evidence="1" id="KW-0479">Metal-binding</keyword>
<dbReference type="InterPro" id="IPR043136">
    <property type="entry name" value="B30.2/SPRY_sf"/>
</dbReference>